<evidence type="ECO:0000256" key="2">
    <source>
        <dbReference type="ARBA" id="ARBA00013064"/>
    </source>
</evidence>
<dbReference type="EC" id="3.1.3.48" evidence="2"/>
<dbReference type="InterPro" id="IPR016667">
    <property type="entry name" value="Caps_polysacc_synth_CpsB/CapC"/>
</dbReference>
<dbReference type="InterPro" id="IPR016195">
    <property type="entry name" value="Pol/histidinol_Pase-like"/>
</dbReference>
<organism evidence="6 7">
    <name type="scientific">Candidatus Anaerobutyricum stercoris</name>
    <dbReference type="NCBI Taxonomy" id="2838457"/>
    <lineage>
        <taxon>Bacteria</taxon>
        <taxon>Bacillati</taxon>
        <taxon>Bacillota</taxon>
        <taxon>Clostridia</taxon>
        <taxon>Lachnospirales</taxon>
        <taxon>Lachnospiraceae</taxon>
        <taxon>Anaerobutyricum</taxon>
    </lineage>
</organism>
<dbReference type="GO" id="GO:0030145">
    <property type="term" value="F:manganese ion binding"/>
    <property type="evidence" value="ECO:0007669"/>
    <property type="project" value="InterPro"/>
</dbReference>
<evidence type="ECO:0000313" key="6">
    <source>
        <dbReference type="EMBL" id="HIZ39913.1"/>
    </source>
</evidence>
<accession>A0A9D2ELI3</accession>
<dbReference type="AlphaFoldDB" id="A0A9D2ELI3"/>
<keyword evidence="4" id="KW-0904">Protein phosphatase</keyword>
<gene>
    <name evidence="6" type="ORF">H9968_08320</name>
</gene>
<dbReference type="PANTHER" id="PTHR39181">
    <property type="entry name" value="TYROSINE-PROTEIN PHOSPHATASE YWQE"/>
    <property type="match status" value="1"/>
</dbReference>
<evidence type="ECO:0000256" key="4">
    <source>
        <dbReference type="ARBA" id="ARBA00022912"/>
    </source>
</evidence>
<evidence type="ECO:0000256" key="5">
    <source>
        <dbReference type="ARBA" id="ARBA00051722"/>
    </source>
</evidence>
<protein>
    <recommendedName>
        <fullName evidence="2">protein-tyrosine-phosphatase</fullName>
        <ecNumber evidence="2">3.1.3.48</ecNumber>
    </recommendedName>
</protein>
<evidence type="ECO:0000313" key="7">
    <source>
        <dbReference type="Proteomes" id="UP000824049"/>
    </source>
</evidence>
<evidence type="ECO:0000256" key="1">
    <source>
        <dbReference type="ARBA" id="ARBA00005750"/>
    </source>
</evidence>
<dbReference type="Gene3D" id="3.20.20.140">
    <property type="entry name" value="Metal-dependent hydrolases"/>
    <property type="match status" value="1"/>
</dbReference>
<reference evidence="6" key="1">
    <citation type="journal article" date="2021" name="PeerJ">
        <title>Extensive microbial diversity within the chicken gut microbiome revealed by metagenomics and culture.</title>
        <authorList>
            <person name="Gilroy R."/>
            <person name="Ravi A."/>
            <person name="Getino M."/>
            <person name="Pursley I."/>
            <person name="Horton D.L."/>
            <person name="Alikhan N.F."/>
            <person name="Baker D."/>
            <person name="Gharbi K."/>
            <person name="Hall N."/>
            <person name="Watson M."/>
            <person name="Adriaenssens E.M."/>
            <person name="Foster-Nyarko E."/>
            <person name="Jarju S."/>
            <person name="Secka A."/>
            <person name="Antonio M."/>
            <person name="Oren A."/>
            <person name="Chaudhuri R.R."/>
            <person name="La Ragione R."/>
            <person name="Hildebrand F."/>
            <person name="Pallen M.J."/>
        </authorList>
    </citation>
    <scope>NUCLEOTIDE SEQUENCE</scope>
    <source>
        <strain evidence="6">CHK179-28034</strain>
    </source>
</reference>
<sequence length="239" mass="27713">MSVIDFHSHILPGIDDGSKSTEMTMTMLRMASEQGVDVMLATSHFYASRHRIEDFLARRRRSFERLMEVKKDFGPELRLGAEVAFFSGMSRADRLEDLTIEGSRVLLLEMPFTAWRRSDIREVEELVSKRNFQVILAHLERYMGMPENKKWIEELLEMPLYVQINAESLLGWRRRRPLLKMFERGQAHFLGSDCHRVESREPNLGKGRAVLEKKLGKAFINAMDDRGSRLLRIGGNTDV</sequence>
<dbReference type="PIRSF" id="PIRSF016557">
    <property type="entry name" value="Caps_synth_CpsB"/>
    <property type="match status" value="1"/>
</dbReference>
<reference evidence="6" key="2">
    <citation type="submission" date="2021-04" db="EMBL/GenBank/DDBJ databases">
        <authorList>
            <person name="Gilroy R."/>
        </authorList>
    </citation>
    <scope>NUCLEOTIDE SEQUENCE</scope>
    <source>
        <strain evidence="6">CHK179-28034</strain>
    </source>
</reference>
<evidence type="ECO:0000256" key="3">
    <source>
        <dbReference type="ARBA" id="ARBA00022801"/>
    </source>
</evidence>
<keyword evidence="3" id="KW-0378">Hydrolase</keyword>
<comment type="caution">
    <text evidence="6">The sequence shown here is derived from an EMBL/GenBank/DDBJ whole genome shotgun (WGS) entry which is preliminary data.</text>
</comment>
<dbReference type="PANTHER" id="PTHR39181:SF1">
    <property type="entry name" value="TYROSINE-PROTEIN PHOSPHATASE YWQE"/>
    <property type="match status" value="1"/>
</dbReference>
<proteinExistence type="inferred from homology"/>
<dbReference type="EMBL" id="DXBR01000074">
    <property type="protein sequence ID" value="HIZ39913.1"/>
    <property type="molecule type" value="Genomic_DNA"/>
</dbReference>
<dbReference type="Proteomes" id="UP000824049">
    <property type="component" value="Unassembled WGS sequence"/>
</dbReference>
<dbReference type="Pfam" id="PF19567">
    <property type="entry name" value="CpsB_CapC"/>
    <property type="match status" value="1"/>
</dbReference>
<comment type="catalytic activity">
    <reaction evidence="5">
        <text>O-phospho-L-tyrosyl-[protein] + H2O = L-tyrosyl-[protein] + phosphate</text>
        <dbReference type="Rhea" id="RHEA:10684"/>
        <dbReference type="Rhea" id="RHEA-COMP:10136"/>
        <dbReference type="Rhea" id="RHEA-COMP:20101"/>
        <dbReference type="ChEBI" id="CHEBI:15377"/>
        <dbReference type="ChEBI" id="CHEBI:43474"/>
        <dbReference type="ChEBI" id="CHEBI:46858"/>
        <dbReference type="ChEBI" id="CHEBI:61978"/>
        <dbReference type="EC" id="3.1.3.48"/>
    </reaction>
</comment>
<name>A0A9D2ELI3_9FIRM</name>
<dbReference type="SUPFAM" id="SSF89550">
    <property type="entry name" value="PHP domain-like"/>
    <property type="match status" value="1"/>
</dbReference>
<comment type="similarity">
    <text evidence="1">Belongs to the metallo-dependent hydrolases superfamily. CpsB/CapC family.</text>
</comment>
<dbReference type="GO" id="GO:0004725">
    <property type="term" value="F:protein tyrosine phosphatase activity"/>
    <property type="evidence" value="ECO:0007669"/>
    <property type="project" value="UniProtKB-EC"/>
</dbReference>